<evidence type="ECO:0000259" key="17">
    <source>
        <dbReference type="PROSITE" id="PS50857"/>
    </source>
</evidence>
<evidence type="ECO:0000256" key="12">
    <source>
        <dbReference type="ARBA" id="ARBA00024688"/>
    </source>
</evidence>
<dbReference type="GO" id="GO:0042773">
    <property type="term" value="P:ATP synthesis coupled electron transport"/>
    <property type="evidence" value="ECO:0007669"/>
    <property type="project" value="TreeGrafter"/>
</dbReference>
<dbReference type="CDD" id="cd13912">
    <property type="entry name" value="CcO_II_C"/>
    <property type="match status" value="1"/>
</dbReference>
<dbReference type="InterPro" id="IPR014222">
    <property type="entry name" value="Cyt_c_oxidase_su2"/>
</dbReference>
<dbReference type="PROSITE" id="PS50999">
    <property type="entry name" value="COX2_TM"/>
    <property type="match status" value="1"/>
</dbReference>
<name>A0A2W5A3S3_9BACT</name>
<dbReference type="SUPFAM" id="SSF49503">
    <property type="entry name" value="Cupredoxins"/>
    <property type="match status" value="1"/>
</dbReference>
<comment type="catalytic activity">
    <reaction evidence="14">
        <text>4 Fe(II)-[cytochrome c] + O2 + 8 H(+)(in) = 4 Fe(III)-[cytochrome c] + 2 H2O + 4 H(+)(out)</text>
        <dbReference type="Rhea" id="RHEA:11436"/>
        <dbReference type="Rhea" id="RHEA-COMP:10350"/>
        <dbReference type="Rhea" id="RHEA-COMP:14399"/>
        <dbReference type="ChEBI" id="CHEBI:15377"/>
        <dbReference type="ChEBI" id="CHEBI:15378"/>
        <dbReference type="ChEBI" id="CHEBI:15379"/>
        <dbReference type="ChEBI" id="CHEBI:29033"/>
        <dbReference type="ChEBI" id="CHEBI:29034"/>
        <dbReference type="EC" id="7.1.1.9"/>
    </reaction>
</comment>
<dbReference type="GO" id="GO:0005886">
    <property type="term" value="C:plasma membrane"/>
    <property type="evidence" value="ECO:0007669"/>
    <property type="project" value="UniProtKB-SubCell"/>
</dbReference>
<dbReference type="Gene3D" id="2.60.40.420">
    <property type="entry name" value="Cupredoxins - blue copper proteins"/>
    <property type="match status" value="1"/>
</dbReference>
<dbReference type="PANTHER" id="PTHR22888:SF9">
    <property type="entry name" value="CYTOCHROME C OXIDASE SUBUNIT 2"/>
    <property type="match status" value="1"/>
</dbReference>
<dbReference type="SUPFAM" id="SSF81464">
    <property type="entry name" value="Cytochrome c oxidase subunit II-like, transmembrane region"/>
    <property type="match status" value="1"/>
</dbReference>
<dbReference type="EMBL" id="QFNK01000038">
    <property type="protein sequence ID" value="PZO87862.1"/>
    <property type="molecule type" value="Genomic_DNA"/>
</dbReference>
<dbReference type="InterPro" id="IPR034210">
    <property type="entry name" value="CcO_II_C"/>
</dbReference>
<evidence type="ECO:0000256" key="16">
    <source>
        <dbReference type="SAM" id="SignalP"/>
    </source>
</evidence>
<dbReference type="InterPro" id="IPR001505">
    <property type="entry name" value="Copper_CuA"/>
</dbReference>
<dbReference type="Gene3D" id="1.10.287.90">
    <property type="match status" value="1"/>
</dbReference>
<evidence type="ECO:0000256" key="11">
    <source>
        <dbReference type="ARBA" id="ARBA00023136"/>
    </source>
</evidence>
<evidence type="ECO:0000259" key="18">
    <source>
        <dbReference type="PROSITE" id="PS50999"/>
    </source>
</evidence>
<evidence type="ECO:0000256" key="8">
    <source>
        <dbReference type="ARBA" id="ARBA00022982"/>
    </source>
</evidence>
<evidence type="ECO:0000256" key="5">
    <source>
        <dbReference type="ARBA" id="ARBA00022692"/>
    </source>
</evidence>
<comment type="function">
    <text evidence="12 14">Subunits I and II form the functional core of the enzyme complex. Electrons originating in cytochrome c are transferred via heme a and Cu(A) to the binuclear center formed by heme a3 and Cu(B).</text>
</comment>
<evidence type="ECO:0000256" key="2">
    <source>
        <dbReference type="ARBA" id="ARBA00007866"/>
    </source>
</evidence>
<dbReference type="Pfam" id="PF00116">
    <property type="entry name" value="COX2"/>
    <property type="match status" value="1"/>
</dbReference>
<dbReference type="AlphaFoldDB" id="A0A2W5A3S3"/>
<dbReference type="InterPro" id="IPR011759">
    <property type="entry name" value="Cyt_c_oxidase_su2_TM_dom"/>
</dbReference>
<comment type="similarity">
    <text evidence="2 13">Belongs to the cytochrome c oxidase subunit 2 family.</text>
</comment>
<comment type="caution">
    <text evidence="19">The sequence shown here is derived from an EMBL/GenBank/DDBJ whole genome shotgun (WGS) entry which is preliminary data.</text>
</comment>
<dbReference type="GO" id="GO:0004129">
    <property type="term" value="F:cytochrome-c oxidase activity"/>
    <property type="evidence" value="ECO:0007669"/>
    <property type="project" value="UniProtKB-EC"/>
</dbReference>
<keyword evidence="16" id="KW-0732">Signal</keyword>
<reference evidence="19 20" key="1">
    <citation type="submission" date="2017-08" db="EMBL/GenBank/DDBJ databases">
        <title>Infants hospitalized years apart are colonized by the same room-sourced microbial strains.</title>
        <authorList>
            <person name="Brooks B."/>
            <person name="Olm M.R."/>
            <person name="Firek B.A."/>
            <person name="Baker R."/>
            <person name="Thomas B.C."/>
            <person name="Morowitz M.J."/>
            <person name="Banfield J.F."/>
        </authorList>
    </citation>
    <scope>NUCLEOTIDE SEQUENCE [LARGE SCALE GENOMIC DNA]</scope>
    <source>
        <strain evidence="19">S2_018_000_R2_104</strain>
    </source>
</reference>
<keyword evidence="8 13" id="KW-0249">Electron transport</keyword>
<dbReference type="PANTHER" id="PTHR22888">
    <property type="entry name" value="CYTOCHROME C OXIDASE, SUBUNIT II"/>
    <property type="match status" value="1"/>
</dbReference>
<keyword evidence="5 13" id="KW-0812">Transmembrane</keyword>
<dbReference type="NCBIfam" id="TIGR02866">
    <property type="entry name" value="CoxB"/>
    <property type="match status" value="1"/>
</dbReference>
<dbReference type="InterPro" id="IPR008972">
    <property type="entry name" value="Cupredoxin"/>
</dbReference>
<keyword evidence="4 13" id="KW-0679">Respiratory chain</keyword>
<evidence type="ECO:0000256" key="15">
    <source>
        <dbReference type="SAM" id="Phobius"/>
    </source>
</evidence>
<dbReference type="PROSITE" id="PS00078">
    <property type="entry name" value="COX2"/>
    <property type="match status" value="1"/>
</dbReference>
<dbReference type="GO" id="GO:0005507">
    <property type="term" value="F:copper ion binding"/>
    <property type="evidence" value="ECO:0007669"/>
    <property type="project" value="InterPro"/>
</dbReference>
<evidence type="ECO:0000256" key="9">
    <source>
        <dbReference type="ARBA" id="ARBA00022989"/>
    </source>
</evidence>
<feature type="transmembrane region" description="Helical" evidence="15">
    <location>
        <begin position="52"/>
        <end position="73"/>
    </location>
</feature>
<feature type="domain" description="Cytochrome oxidase subunit II transmembrane region profile" evidence="18">
    <location>
        <begin position="26"/>
        <end position="122"/>
    </location>
</feature>
<protein>
    <recommendedName>
        <fullName evidence="14">Cytochrome c oxidase subunit 2</fullName>
        <ecNumber evidence="14">7.1.1.9</ecNumber>
    </recommendedName>
</protein>
<dbReference type="InterPro" id="IPR036257">
    <property type="entry name" value="Cyt_c_oxidase_su2_TM_sf"/>
</dbReference>
<evidence type="ECO:0000256" key="7">
    <source>
        <dbReference type="ARBA" id="ARBA00022967"/>
    </source>
</evidence>
<evidence type="ECO:0000256" key="4">
    <source>
        <dbReference type="ARBA" id="ARBA00022660"/>
    </source>
</evidence>
<keyword evidence="11 15" id="KW-0472">Membrane</keyword>
<keyword evidence="3 13" id="KW-0813">Transport</keyword>
<dbReference type="GO" id="GO:0016491">
    <property type="term" value="F:oxidoreductase activity"/>
    <property type="evidence" value="ECO:0007669"/>
    <property type="project" value="InterPro"/>
</dbReference>
<sequence length="305" mass="33893">MTKLASRLLASLIATILVSFPALAFEPKPTDLGLQAPASPNMERLHHFHDNILLIVISVIVVFVFLLLGWVALRYNAKANPVPSKTTHHVMLEVVWTIIPVIILLLIAIPSYKLLFYLARTPAPVEGEANMTLKVSGYQWGWTYTYPDADNLEFNADMIADNEIDQYIPDGKGRRMLETYNPIVLPTEQNIQILTTATDVIHSWTVPAFGVKKDAVPGRTNETWVRITQPGIYYGQCSEICGIRHASMPIAVYAVPTEDYNAWIACMKGDGAESKADFPSRACVQSLDFDAKYRGAQNAKTAVNQ</sequence>
<dbReference type="PROSITE" id="PS50857">
    <property type="entry name" value="COX2_CUA"/>
    <property type="match status" value="1"/>
</dbReference>
<feature type="chain" id="PRO_5016100362" description="Cytochrome c oxidase subunit 2" evidence="16">
    <location>
        <begin position="25"/>
        <end position="305"/>
    </location>
</feature>
<dbReference type="Proteomes" id="UP000249557">
    <property type="component" value="Unassembled WGS sequence"/>
</dbReference>
<feature type="signal peptide" evidence="16">
    <location>
        <begin position="1"/>
        <end position="24"/>
    </location>
</feature>
<evidence type="ECO:0000256" key="3">
    <source>
        <dbReference type="ARBA" id="ARBA00022448"/>
    </source>
</evidence>
<evidence type="ECO:0000256" key="14">
    <source>
        <dbReference type="RuleBase" id="RU004024"/>
    </source>
</evidence>
<feature type="transmembrane region" description="Helical" evidence="15">
    <location>
        <begin position="94"/>
        <end position="112"/>
    </location>
</feature>
<dbReference type="InterPro" id="IPR045187">
    <property type="entry name" value="CcO_II"/>
</dbReference>
<keyword evidence="6 14" id="KW-0479">Metal-binding</keyword>
<evidence type="ECO:0000313" key="20">
    <source>
        <dbReference type="Proteomes" id="UP000249557"/>
    </source>
</evidence>
<dbReference type="InterPro" id="IPR002429">
    <property type="entry name" value="CcO_II-like_C"/>
</dbReference>
<evidence type="ECO:0000256" key="1">
    <source>
        <dbReference type="ARBA" id="ARBA00004141"/>
    </source>
</evidence>
<evidence type="ECO:0000256" key="10">
    <source>
        <dbReference type="ARBA" id="ARBA00023008"/>
    </source>
</evidence>
<comment type="subcellular location">
    <subcellularLocation>
        <location evidence="13">Cell membrane</location>
        <topology evidence="13">Multi-pass membrane protein</topology>
    </subcellularLocation>
    <subcellularLocation>
        <location evidence="1">Membrane</location>
        <topology evidence="1">Multi-pass membrane protein</topology>
    </subcellularLocation>
</comment>
<comment type="cofactor">
    <cofactor evidence="14">
        <name>Cu cation</name>
        <dbReference type="ChEBI" id="CHEBI:23378"/>
    </cofactor>
    <text evidence="14">Binds a copper A center.</text>
</comment>
<gene>
    <name evidence="19" type="primary">coxB</name>
    <name evidence="19" type="ORF">DI626_03055</name>
</gene>
<evidence type="ECO:0000256" key="13">
    <source>
        <dbReference type="RuleBase" id="RU000456"/>
    </source>
</evidence>
<keyword evidence="10 14" id="KW-0186">Copper</keyword>
<keyword evidence="7" id="KW-1278">Translocase</keyword>
<keyword evidence="9 15" id="KW-1133">Transmembrane helix</keyword>
<organism evidence="19 20">
    <name type="scientific">Micavibrio aeruginosavorus</name>
    <dbReference type="NCBI Taxonomy" id="349221"/>
    <lineage>
        <taxon>Bacteria</taxon>
        <taxon>Pseudomonadati</taxon>
        <taxon>Bdellovibrionota</taxon>
        <taxon>Bdellovibrionia</taxon>
        <taxon>Bdellovibrionales</taxon>
        <taxon>Pseudobdellovibrionaceae</taxon>
        <taxon>Micavibrio</taxon>
    </lineage>
</organism>
<dbReference type="EC" id="7.1.1.9" evidence="14"/>
<proteinExistence type="inferred from homology"/>
<evidence type="ECO:0000313" key="19">
    <source>
        <dbReference type="EMBL" id="PZO87862.1"/>
    </source>
</evidence>
<dbReference type="PRINTS" id="PR01166">
    <property type="entry name" value="CYCOXIDASEII"/>
</dbReference>
<feature type="domain" description="Cytochrome oxidase subunit II copper A binding" evidence="17">
    <location>
        <begin position="128"/>
        <end position="266"/>
    </location>
</feature>
<accession>A0A2W5A3S3</accession>
<dbReference type="Pfam" id="PF02790">
    <property type="entry name" value="COX2_TM"/>
    <property type="match status" value="1"/>
</dbReference>
<evidence type="ECO:0000256" key="6">
    <source>
        <dbReference type="ARBA" id="ARBA00022723"/>
    </source>
</evidence>